<evidence type="ECO:0000313" key="3">
    <source>
        <dbReference type="Proteomes" id="UP000676336"/>
    </source>
</evidence>
<organism evidence="2 3">
    <name type="scientific">Rotaria magnacalcarata</name>
    <dbReference type="NCBI Taxonomy" id="392030"/>
    <lineage>
        <taxon>Eukaryota</taxon>
        <taxon>Metazoa</taxon>
        <taxon>Spiralia</taxon>
        <taxon>Gnathifera</taxon>
        <taxon>Rotifera</taxon>
        <taxon>Eurotatoria</taxon>
        <taxon>Bdelloidea</taxon>
        <taxon>Philodinida</taxon>
        <taxon>Philodinidae</taxon>
        <taxon>Rotaria</taxon>
    </lineage>
</organism>
<proteinExistence type="predicted"/>
<evidence type="ECO:0000313" key="2">
    <source>
        <dbReference type="EMBL" id="CAF5052167.1"/>
    </source>
</evidence>
<dbReference type="AlphaFoldDB" id="A0A8S3EF97"/>
<sequence length="74" mass="7813">DRSTPTEQSLHQRYSLIIASPAVRPNDVATTSTASTTTTTQAASSVANPDIITTDPVTLSVLSTDIDNIVQHAF</sequence>
<feature type="compositionally biased region" description="Low complexity" evidence="1">
    <location>
        <begin position="29"/>
        <end position="44"/>
    </location>
</feature>
<protein>
    <submittedName>
        <fullName evidence="2">Uncharacterized protein</fullName>
    </submittedName>
</protein>
<dbReference type="Proteomes" id="UP000676336">
    <property type="component" value="Unassembled WGS sequence"/>
</dbReference>
<feature type="non-terminal residue" evidence="2">
    <location>
        <position position="1"/>
    </location>
</feature>
<gene>
    <name evidence="2" type="ORF">SMN809_LOCUS59263</name>
</gene>
<evidence type="ECO:0000256" key="1">
    <source>
        <dbReference type="SAM" id="MobiDB-lite"/>
    </source>
</evidence>
<feature type="non-terminal residue" evidence="2">
    <location>
        <position position="74"/>
    </location>
</feature>
<name>A0A8S3EF97_9BILA</name>
<reference evidence="2" key="1">
    <citation type="submission" date="2021-02" db="EMBL/GenBank/DDBJ databases">
        <authorList>
            <person name="Nowell W R."/>
        </authorList>
    </citation>
    <scope>NUCLEOTIDE SEQUENCE</scope>
</reference>
<accession>A0A8S3EF97</accession>
<dbReference type="EMBL" id="CAJOBI010225568">
    <property type="protein sequence ID" value="CAF5052167.1"/>
    <property type="molecule type" value="Genomic_DNA"/>
</dbReference>
<comment type="caution">
    <text evidence="2">The sequence shown here is derived from an EMBL/GenBank/DDBJ whole genome shotgun (WGS) entry which is preliminary data.</text>
</comment>
<feature type="region of interest" description="Disordered" evidence="1">
    <location>
        <begin position="25"/>
        <end position="44"/>
    </location>
</feature>